<name>A0A8J5HMA2_ZINOF</name>
<evidence type="ECO:0000256" key="1">
    <source>
        <dbReference type="SAM" id="MobiDB-lite"/>
    </source>
</evidence>
<feature type="compositionally biased region" description="Low complexity" evidence="1">
    <location>
        <begin position="145"/>
        <end position="154"/>
    </location>
</feature>
<organism evidence="2 3">
    <name type="scientific">Zingiber officinale</name>
    <name type="common">Ginger</name>
    <name type="synonym">Amomum zingiber</name>
    <dbReference type="NCBI Taxonomy" id="94328"/>
    <lineage>
        <taxon>Eukaryota</taxon>
        <taxon>Viridiplantae</taxon>
        <taxon>Streptophyta</taxon>
        <taxon>Embryophyta</taxon>
        <taxon>Tracheophyta</taxon>
        <taxon>Spermatophyta</taxon>
        <taxon>Magnoliopsida</taxon>
        <taxon>Liliopsida</taxon>
        <taxon>Zingiberales</taxon>
        <taxon>Zingiberaceae</taxon>
        <taxon>Zingiber</taxon>
    </lineage>
</organism>
<gene>
    <name evidence="2" type="ORF">ZIOFF_016860</name>
</gene>
<dbReference type="EMBL" id="JACMSC010000004">
    <property type="protein sequence ID" value="KAG6526857.1"/>
    <property type="molecule type" value="Genomic_DNA"/>
</dbReference>
<feature type="region of interest" description="Disordered" evidence="1">
    <location>
        <begin position="134"/>
        <end position="190"/>
    </location>
</feature>
<sequence>MDSAGTPQKEEIFFHHHLSIFSFLVDFFPCSGIARPGGGVETKKSKQSAIAKQIISSAAFIAGELGQSTGEILMNEWYSSFSFSFGKKPCTFSKVTFEVPNLYIMAQRTNALNHNGGTVKVGTTGTISSLMTRELESIKRPDQTRPPTQRKQQTAPVSIPCVANPRKALQKRNQINEQGSSSNYNGGGSNTGHTNCASNIKCHKLRHAPRKNGHKIPMLVSDGSPMDQTLNNFKAEKKAHSYIVEVVDLKCSNPMSTRLKKLGFSKLSESIS</sequence>
<comment type="caution">
    <text evidence="2">The sequence shown here is derived from an EMBL/GenBank/DDBJ whole genome shotgun (WGS) entry which is preliminary data.</text>
</comment>
<evidence type="ECO:0000313" key="2">
    <source>
        <dbReference type="EMBL" id="KAG6526857.1"/>
    </source>
</evidence>
<dbReference type="AlphaFoldDB" id="A0A8J5HMA2"/>
<protein>
    <submittedName>
        <fullName evidence="2">Uncharacterized protein</fullName>
    </submittedName>
</protein>
<dbReference type="Proteomes" id="UP000734854">
    <property type="component" value="Unassembled WGS sequence"/>
</dbReference>
<evidence type="ECO:0000313" key="3">
    <source>
        <dbReference type="Proteomes" id="UP000734854"/>
    </source>
</evidence>
<accession>A0A8J5HMA2</accession>
<feature type="compositionally biased region" description="Basic and acidic residues" evidence="1">
    <location>
        <begin position="134"/>
        <end position="143"/>
    </location>
</feature>
<dbReference type="PANTHER" id="PTHR36405:SF1">
    <property type="entry name" value="OS07G0520600 PROTEIN"/>
    <property type="match status" value="1"/>
</dbReference>
<reference evidence="2 3" key="1">
    <citation type="submission" date="2020-08" db="EMBL/GenBank/DDBJ databases">
        <title>Plant Genome Project.</title>
        <authorList>
            <person name="Zhang R.-G."/>
        </authorList>
    </citation>
    <scope>NUCLEOTIDE SEQUENCE [LARGE SCALE GENOMIC DNA]</scope>
    <source>
        <tissue evidence="2">Rhizome</tissue>
    </source>
</reference>
<proteinExistence type="predicted"/>
<dbReference type="PANTHER" id="PTHR36405">
    <property type="entry name" value="BNAA10G09140D PROTEIN"/>
    <property type="match status" value="1"/>
</dbReference>
<keyword evidence="3" id="KW-1185">Reference proteome</keyword>